<dbReference type="InterPro" id="IPR014710">
    <property type="entry name" value="RmlC-like_jellyroll"/>
</dbReference>
<protein>
    <submittedName>
        <fullName evidence="3">HTH-type transcriptional regulator PuuR</fullName>
    </submittedName>
</protein>
<dbReference type="InterPro" id="IPR013096">
    <property type="entry name" value="Cupin_2"/>
</dbReference>
<dbReference type="PANTHER" id="PTHR46797">
    <property type="entry name" value="HTH-TYPE TRANSCRIPTIONAL REGULATOR"/>
    <property type="match status" value="1"/>
</dbReference>
<comment type="caution">
    <text evidence="3">The sequence shown here is derived from an EMBL/GenBank/DDBJ whole genome shotgun (WGS) entry which is preliminary data.</text>
</comment>
<dbReference type="Proteomes" id="UP000035170">
    <property type="component" value="Unassembled WGS sequence"/>
</dbReference>
<reference evidence="3 4" key="1">
    <citation type="submission" date="2015-03" db="EMBL/GenBank/DDBJ databases">
        <title>Genome sequence of Variovorax paradoxus TBEA6.</title>
        <authorList>
            <person name="Poehlein A."/>
            <person name="Schuldes J."/>
            <person name="Wuebbeler J.H."/>
            <person name="Hiessl S."/>
            <person name="Steinbuechel A."/>
            <person name="Daniel R."/>
        </authorList>
    </citation>
    <scope>NUCLEOTIDE SEQUENCE [LARGE SCALE GENOMIC DNA]</scope>
    <source>
        <strain evidence="3 4">TBEA6</strain>
    </source>
</reference>
<keyword evidence="4" id="KW-1185">Reference proteome</keyword>
<gene>
    <name evidence="3" type="primary">puuR3</name>
    <name evidence="3" type="ORF">VPARA_60320</name>
</gene>
<dbReference type="SUPFAM" id="SSF47413">
    <property type="entry name" value="lambda repressor-like DNA-binding domains"/>
    <property type="match status" value="1"/>
</dbReference>
<dbReference type="CDD" id="cd00093">
    <property type="entry name" value="HTH_XRE"/>
    <property type="match status" value="1"/>
</dbReference>
<dbReference type="Pfam" id="PF07883">
    <property type="entry name" value="Cupin_2"/>
    <property type="match status" value="1"/>
</dbReference>
<evidence type="ECO:0000259" key="2">
    <source>
        <dbReference type="PROSITE" id="PS50943"/>
    </source>
</evidence>
<dbReference type="SUPFAM" id="SSF51182">
    <property type="entry name" value="RmlC-like cupins"/>
    <property type="match status" value="1"/>
</dbReference>
<keyword evidence="1" id="KW-0238">DNA-binding</keyword>
<dbReference type="Gene3D" id="1.10.260.40">
    <property type="entry name" value="lambda repressor-like DNA-binding domains"/>
    <property type="match status" value="1"/>
</dbReference>
<feature type="domain" description="HTH cro/C1-type" evidence="2">
    <location>
        <begin position="23"/>
        <end position="77"/>
    </location>
</feature>
<proteinExistence type="predicted"/>
<dbReference type="RefSeq" id="WP_047787181.1">
    <property type="nucleotide sequence ID" value="NZ_JZWI01000043.1"/>
</dbReference>
<dbReference type="InterPro" id="IPR050807">
    <property type="entry name" value="TransReg_Diox_bact_type"/>
</dbReference>
<dbReference type="InterPro" id="IPR010982">
    <property type="entry name" value="Lambda_DNA-bd_dom_sf"/>
</dbReference>
<dbReference type="InterPro" id="IPR011051">
    <property type="entry name" value="RmlC_Cupin_sf"/>
</dbReference>
<dbReference type="EMBL" id="JZWI01000043">
    <property type="protein sequence ID" value="KLN52862.1"/>
    <property type="molecule type" value="Genomic_DNA"/>
</dbReference>
<sequence>MDKNKSELEEKTRAVAIRLGARIREARRAKQITLERLSKDTDLSPGFLSRLERGESSASISNLIVIAGRLGIPLGDFFEDPGAKAAPRYILNRAKDRGGEPPLAARGYSYHLMSGDLIDQQMSAFELVYPVGESMNPEVLTHAGEEVLYLLDGQFEFRIGDKTLVLEPGDCVHFACEQPHSGKNVGHSPARLLMIVTPVNSFG</sequence>
<evidence type="ECO:0000313" key="4">
    <source>
        <dbReference type="Proteomes" id="UP000035170"/>
    </source>
</evidence>
<dbReference type="CDD" id="cd02209">
    <property type="entry name" value="cupin_XRE_C"/>
    <property type="match status" value="1"/>
</dbReference>
<dbReference type="Pfam" id="PF01381">
    <property type="entry name" value="HTH_3"/>
    <property type="match status" value="1"/>
</dbReference>
<dbReference type="InterPro" id="IPR001387">
    <property type="entry name" value="Cro/C1-type_HTH"/>
</dbReference>
<name>A0A0H2LWF7_VARPD</name>
<dbReference type="GO" id="GO:0003677">
    <property type="term" value="F:DNA binding"/>
    <property type="evidence" value="ECO:0007669"/>
    <property type="project" value="UniProtKB-KW"/>
</dbReference>
<dbReference type="PATRIC" id="fig|34073.19.peg.6193"/>
<dbReference type="GO" id="GO:0003700">
    <property type="term" value="F:DNA-binding transcription factor activity"/>
    <property type="evidence" value="ECO:0007669"/>
    <property type="project" value="TreeGrafter"/>
</dbReference>
<evidence type="ECO:0000256" key="1">
    <source>
        <dbReference type="ARBA" id="ARBA00023125"/>
    </source>
</evidence>
<dbReference type="SMART" id="SM00530">
    <property type="entry name" value="HTH_XRE"/>
    <property type="match status" value="1"/>
</dbReference>
<dbReference type="GO" id="GO:0005829">
    <property type="term" value="C:cytosol"/>
    <property type="evidence" value="ECO:0007669"/>
    <property type="project" value="TreeGrafter"/>
</dbReference>
<dbReference type="AlphaFoldDB" id="A0A0H2LWF7"/>
<accession>A0A0H2LWF7</accession>
<dbReference type="PROSITE" id="PS50943">
    <property type="entry name" value="HTH_CROC1"/>
    <property type="match status" value="1"/>
</dbReference>
<dbReference type="Gene3D" id="2.60.120.10">
    <property type="entry name" value="Jelly Rolls"/>
    <property type="match status" value="1"/>
</dbReference>
<evidence type="ECO:0000313" key="3">
    <source>
        <dbReference type="EMBL" id="KLN52862.1"/>
    </source>
</evidence>
<organism evidence="3 4">
    <name type="scientific">Variovorax paradoxus</name>
    <dbReference type="NCBI Taxonomy" id="34073"/>
    <lineage>
        <taxon>Bacteria</taxon>
        <taxon>Pseudomonadati</taxon>
        <taxon>Pseudomonadota</taxon>
        <taxon>Betaproteobacteria</taxon>
        <taxon>Burkholderiales</taxon>
        <taxon>Comamonadaceae</taxon>
        <taxon>Variovorax</taxon>
    </lineage>
</organism>
<dbReference type="PANTHER" id="PTHR46797:SF1">
    <property type="entry name" value="METHYLPHOSPHONATE SYNTHASE"/>
    <property type="match status" value="1"/>
</dbReference>